<dbReference type="PANTHER" id="PTHR30386">
    <property type="entry name" value="MEMBRANE FUSION SUBUNIT OF EMRAB-TOLC MULTIDRUG EFFLUX PUMP"/>
    <property type="match status" value="1"/>
</dbReference>
<dbReference type="Pfam" id="PF25954">
    <property type="entry name" value="Beta-barrel_RND_2"/>
    <property type="match status" value="1"/>
</dbReference>
<feature type="domain" description="CusB-like beta-barrel" evidence="7">
    <location>
        <begin position="186"/>
        <end position="225"/>
    </location>
</feature>
<dbReference type="InterPro" id="IPR058792">
    <property type="entry name" value="Beta-barrel_RND_2"/>
</dbReference>
<evidence type="ECO:0000313" key="9">
    <source>
        <dbReference type="Proteomes" id="UP000381693"/>
    </source>
</evidence>
<evidence type="ECO:0000256" key="4">
    <source>
        <dbReference type="ARBA" id="ARBA00023136"/>
    </source>
</evidence>
<protein>
    <submittedName>
        <fullName evidence="8">Multidrug resistance protein EmrK</fullName>
    </submittedName>
</protein>
<dbReference type="Pfam" id="PF25917">
    <property type="entry name" value="BSH_RND"/>
    <property type="match status" value="1"/>
</dbReference>
<feature type="domain" description="Multidrug resistance protein MdtA-like barrel-sandwich hybrid" evidence="6">
    <location>
        <begin position="56"/>
        <end position="182"/>
    </location>
</feature>
<organism evidence="8 9">
    <name type="scientific">Methylacidimicrobium cyclopophantes</name>
    <dbReference type="NCBI Taxonomy" id="1041766"/>
    <lineage>
        <taxon>Bacteria</taxon>
        <taxon>Pseudomonadati</taxon>
        <taxon>Verrucomicrobiota</taxon>
        <taxon>Methylacidimicrobium</taxon>
    </lineage>
</organism>
<evidence type="ECO:0000259" key="7">
    <source>
        <dbReference type="Pfam" id="PF25954"/>
    </source>
</evidence>
<dbReference type="Proteomes" id="UP000381693">
    <property type="component" value="Unassembled WGS sequence"/>
</dbReference>
<evidence type="ECO:0000256" key="3">
    <source>
        <dbReference type="ARBA" id="ARBA00022989"/>
    </source>
</evidence>
<keyword evidence="9" id="KW-1185">Reference proteome</keyword>
<dbReference type="Gene3D" id="2.40.50.100">
    <property type="match status" value="1"/>
</dbReference>
<dbReference type="OrthoDB" id="9811754at2"/>
<reference evidence="8" key="1">
    <citation type="submission" date="2019-09" db="EMBL/GenBank/DDBJ databases">
        <authorList>
            <person name="Cremers G."/>
        </authorList>
    </citation>
    <scope>NUCLEOTIDE SEQUENCE [LARGE SCALE GENOMIC DNA]</scope>
    <source>
        <strain evidence="8">3B</strain>
    </source>
</reference>
<evidence type="ECO:0000259" key="6">
    <source>
        <dbReference type="Pfam" id="PF25917"/>
    </source>
</evidence>
<evidence type="ECO:0000256" key="1">
    <source>
        <dbReference type="ARBA" id="ARBA00004167"/>
    </source>
</evidence>
<name>A0A5E6ME12_9BACT</name>
<dbReference type="PANTHER" id="PTHR30386:SF26">
    <property type="entry name" value="TRANSPORT PROTEIN COMB"/>
    <property type="match status" value="1"/>
</dbReference>
<evidence type="ECO:0000256" key="2">
    <source>
        <dbReference type="ARBA" id="ARBA00022692"/>
    </source>
</evidence>
<dbReference type="GO" id="GO:0016020">
    <property type="term" value="C:membrane"/>
    <property type="evidence" value="ECO:0007669"/>
    <property type="project" value="UniProtKB-SubCell"/>
</dbReference>
<accession>A0A5E6ME12</accession>
<proteinExistence type="predicted"/>
<dbReference type="Gene3D" id="2.40.30.170">
    <property type="match status" value="1"/>
</dbReference>
<comment type="subcellular location">
    <subcellularLocation>
        <location evidence="1">Membrane</location>
        <topology evidence="1">Single-pass membrane protein</topology>
    </subcellularLocation>
</comment>
<dbReference type="InterPro" id="IPR058625">
    <property type="entry name" value="MdtA-like_BSH"/>
</dbReference>
<evidence type="ECO:0000313" key="8">
    <source>
        <dbReference type="EMBL" id="VVM07343.1"/>
    </source>
</evidence>
<dbReference type="RefSeq" id="WP_142525541.1">
    <property type="nucleotide sequence ID" value="NZ_CABFUZ020000159.1"/>
</dbReference>
<evidence type="ECO:0000256" key="5">
    <source>
        <dbReference type="SAM" id="Phobius"/>
    </source>
</evidence>
<feature type="transmembrane region" description="Helical" evidence="5">
    <location>
        <begin position="16"/>
        <end position="34"/>
    </location>
</feature>
<sequence length="315" mass="34340">MEGEDSGKGSRSRRRVWARIAGSLLAGLLVYWAVSVVEEGRGSFASTEDAFLSAHVVRISPKVSGYLERLLIDDNTRVSQGQLLGLIDPRDYQARVAVADAVRLFAGTEWFRMHRLVIAHATPELNLDTAVAVTATTEAALRLEKLSLGASEIRAPVSGKISGRRVDQGSYVASGQFLFSIVPEGVWVNANFRERDLGHIHPGMPAEIRLWAQPGRLYHGHVESIQRGTKSALSLYPPLDMRLNYVKPEQRIPIKILFDEPLSATGELGPWMTAAVRIPTGAAESASTWALILGIGAAVAVFVFVPFGLRPAPRK</sequence>
<dbReference type="EMBL" id="CABFUZ020000159">
    <property type="protein sequence ID" value="VVM07343.1"/>
    <property type="molecule type" value="Genomic_DNA"/>
</dbReference>
<keyword evidence="2 5" id="KW-0812">Transmembrane</keyword>
<keyword evidence="4 5" id="KW-0472">Membrane</keyword>
<dbReference type="InterPro" id="IPR050739">
    <property type="entry name" value="MFP"/>
</dbReference>
<feature type="transmembrane region" description="Helical" evidence="5">
    <location>
        <begin position="289"/>
        <end position="309"/>
    </location>
</feature>
<gene>
    <name evidence="8" type="primary">emrK</name>
    <name evidence="8" type="ORF">MAMC_01559</name>
</gene>
<comment type="caution">
    <text evidence="8">The sequence shown here is derived from an EMBL/GenBank/DDBJ whole genome shotgun (WGS) entry which is preliminary data.</text>
</comment>
<keyword evidence="3 5" id="KW-1133">Transmembrane helix</keyword>
<dbReference type="SUPFAM" id="SSF111369">
    <property type="entry name" value="HlyD-like secretion proteins"/>
    <property type="match status" value="1"/>
</dbReference>
<dbReference type="AlphaFoldDB" id="A0A5E6ME12"/>